<keyword evidence="4" id="KW-1185">Reference proteome</keyword>
<organism evidence="3 4">
    <name type="scientific">Spirosoma oryzae</name>
    <dbReference type="NCBI Taxonomy" id="1469603"/>
    <lineage>
        <taxon>Bacteria</taxon>
        <taxon>Pseudomonadati</taxon>
        <taxon>Bacteroidota</taxon>
        <taxon>Cytophagia</taxon>
        <taxon>Cytophagales</taxon>
        <taxon>Cytophagaceae</taxon>
        <taxon>Spirosoma</taxon>
    </lineage>
</organism>
<gene>
    <name evidence="3" type="ORF">CLV58_12112</name>
</gene>
<name>A0A2T0SGH5_9BACT</name>
<feature type="domain" description="Barstar (barnase inhibitor)" evidence="2">
    <location>
        <begin position="22"/>
        <end position="111"/>
    </location>
</feature>
<evidence type="ECO:0000256" key="1">
    <source>
        <dbReference type="ARBA" id="ARBA00006845"/>
    </source>
</evidence>
<dbReference type="AlphaFoldDB" id="A0A2T0SGH5"/>
<evidence type="ECO:0000313" key="3">
    <source>
        <dbReference type="EMBL" id="PRY32512.1"/>
    </source>
</evidence>
<reference evidence="3 4" key="1">
    <citation type="submission" date="2018-03" db="EMBL/GenBank/DDBJ databases">
        <title>Genomic Encyclopedia of Archaeal and Bacterial Type Strains, Phase II (KMG-II): from individual species to whole genera.</title>
        <authorList>
            <person name="Goeker M."/>
        </authorList>
    </citation>
    <scope>NUCLEOTIDE SEQUENCE [LARGE SCALE GENOMIC DNA]</scope>
    <source>
        <strain evidence="3 4">DSM 28354</strain>
    </source>
</reference>
<accession>A0A2T0SGH5</accession>
<dbReference type="RefSeq" id="WP_106139735.1">
    <property type="nucleotide sequence ID" value="NZ_PVTE01000021.1"/>
</dbReference>
<comment type="caution">
    <text evidence="3">The sequence shown here is derived from an EMBL/GenBank/DDBJ whole genome shotgun (WGS) entry which is preliminary data.</text>
</comment>
<dbReference type="InterPro" id="IPR000468">
    <property type="entry name" value="Barstar"/>
</dbReference>
<protein>
    <submittedName>
        <fullName evidence="3">Barstar (Barnase inhibitor)</fullName>
    </submittedName>
</protein>
<dbReference type="OrthoDB" id="7575400at2"/>
<evidence type="ECO:0000313" key="4">
    <source>
        <dbReference type="Proteomes" id="UP000238375"/>
    </source>
</evidence>
<sequence length="148" mass="17118">MTPNILICQSERELEAHFADWFIAHVDGKDATTLRSFYESMADVLEFPDSFGYNIDALNDALNDLQWLEDERIVLYFTNTADLISKERDPAKLASVFNMLDATAEDWKWLDDDEITDKKELVVVFEDSPRIQSILEKEQIDFQSMASL</sequence>
<dbReference type="Gene3D" id="3.30.370.10">
    <property type="entry name" value="Barstar-like"/>
    <property type="match status" value="1"/>
</dbReference>
<dbReference type="SUPFAM" id="SSF52038">
    <property type="entry name" value="Barstar-related"/>
    <property type="match status" value="1"/>
</dbReference>
<dbReference type="Pfam" id="PF01337">
    <property type="entry name" value="Barstar"/>
    <property type="match status" value="1"/>
</dbReference>
<proteinExistence type="inferred from homology"/>
<evidence type="ECO:0000259" key="2">
    <source>
        <dbReference type="Pfam" id="PF01337"/>
    </source>
</evidence>
<comment type="similarity">
    <text evidence="1">Belongs to the barstar family.</text>
</comment>
<dbReference type="InterPro" id="IPR035905">
    <property type="entry name" value="Barstar-like_sf"/>
</dbReference>
<dbReference type="Proteomes" id="UP000238375">
    <property type="component" value="Unassembled WGS sequence"/>
</dbReference>
<dbReference type="EMBL" id="PVTE01000021">
    <property type="protein sequence ID" value="PRY32512.1"/>
    <property type="molecule type" value="Genomic_DNA"/>
</dbReference>